<dbReference type="Proteomes" id="UP000178336">
    <property type="component" value="Unassembled WGS sequence"/>
</dbReference>
<accession>A0A1F5GQS7</accession>
<evidence type="ECO:0000313" key="2">
    <source>
        <dbReference type="EMBL" id="OGD94169.1"/>
    </source>
</evidence>
<evidence type="ECO:0000313" key="3">
    <source>
        <dbReference type="Proteomes" id="UP000178336"/>
    </source>
</evidence>
<protein>
    <submittedName>
        <fullName evidence="2">Uncharacterized protein</fullName>
    </submittedName>
</protein>
<feature type="transmembrane region" description="Helical" evidence="1">
    <location>
        <begin position="45"/>
        <end position="63"/>
    </location>
</feature>
<feature type="transmembrane region" description="Helical" evidence="1">
    <location>
        <begin position="69"/>
        <end position="89"/>
    </location>
</feature>
<reference evidence="2 3" key="1">
    <citation type="journal article" date="2016" name="Nat. Commun.">
        <title>Thousands of microbial genomes shed light on interconnected biogeochemical processes in an aquifer system.</title>
        <authorList>
            <person name="Anantharaman K."/>
            <person name="Brown C.T."/>
            <person name="Hug L.A."/>
            <person name="Sharon I."/>
            <person name="Castelle C.J."/>
            <person name="Probst A.J."/>
            <person name="Thomas B.C."/>
            <person name="Singh A."/>
            <person name="Wilkins M.J."/>
            <person name="Karaoz U."/>
            <person name="Brodie E.L."/>
            <person name="Williams K.H."/>
            <person name="Hubbard S.S."/>
            <person name="Banfield J.F."/>
        </authorList>
    </citation>
    <scope>NUCLEOTIDE SEQUENCE [LARGE SCALE GENOMIC DNA]</scope>
</reference>
<keyword evidence="1" id="KW-0812">Transmembrane</keyword>
<keyword evidence="1" id="KW-0472">Membrane</keyword>
<dbReference type="AlphaFoldDB" id="A0A1F5GQS7"/>
<keyword evidence="1" id="KW-1133">Transmembrane helix</keyword>
<proteinExistence type="predicted"/>
<name>A0A1F5GQS7_9BACT</name>
<gene>
    <name evidence="2" type="ORF">A3A48_02835</name>
</gene>
<comment type="caution">
    <text evidence="2">The sequence shown here is derived from an EMBL/GenBank/DDBJ whole genome shotgun (WGS) entry which is preliminary data.</text>
</comment>
<dbReference type="STRING" id="1797724.A3A48_02835"/>
<organism evidence="2 3">
    <name type="scientific">Candidatus Curtissbacteria bacterium RIFCSPLOWO2_01_FULL_37_9</name>
    <dbReference type="NCBI Taxonomy" id="1797724"/>
    <lineage>
        <taxon>Bacteria</taxon>
        <taxon>Candidatus Curtissiibacteriota</taxon>
    </lineage>
</organism>
<evidence type="ECO:0000256" key="1">
    <source>
        <dbReference type="SAM" id="Phobius"/>
    </source>
</evidence>
<sequence length="94" mass="9969">MVDTNKGQIKTTKVDPEKLADKTAEKVVELLGKSPPVRKIRNSQLLSLILGAVGFALFTIGVGKLFADLSGWASLSTGLVMMAVTGALLKNLSR</sequence>
<dbReference type="EMBL" id="MFBN01000052">
    <property type="protein sequence ID" value="OGD94169.1"/>
    <property type="molecule type" value="Genomic_DNA"/>
</dbReference>